<keyword evidence="1" id="KW-0812">Transmembrane</keyword>
<dbReference type="AlphaFoldDB" id="A0A0R1ZNI3"/>
<keyword evidence="1" id="KW-0472">Membrane</keyword>
<accession>A0A0R1ZNI3</accession>
<dbReference type="EMBL" id="AYYO01000010">
    <property type="protein sequence ID" value="KRM55938.1"/>
    <property type="molecule type" value="Genomic_DNA"/>
</dbReference>
<proteinExistence type="predicted"/>
<comment type="caution">
    <text evidence="2">The sequence shown here is derived from an EMBL/GenBank/DDBJ whole genome shotgun (WGS) entry which is preliminary data.</text>
</comment>
<evidence type="ECO:0000313" key="3">
    <source>
        <dbReference type="Proteomes" id="UP000051679"/>
    </source>
</evidence>
<name>A0A0R1ZNI3_9LACO</name>
<dbReference type="OrthoDB" id="2146119at2"/>
<reference evidence="2 3" key="1">
    <citation type="journal article" date="2015" name="Genome Announc.">
        <title>Expanding the biotechnology potential of lactobacilli through comparative genomics of 213 strains and associated genera.</title>
        <authorList>
            <person name="Sun Z."/>
            <person name="Harris H.M."/>
            <person name="McCann A."/>
            <person name="Guo C."/>
            <person name="Argimon S."/>
            <person name="Zhang W."/>
            <person name="Yang X."/>
            <person name="Jeffery I.B."/>
            <person name="Cooney J.C."/>
            <person name="Kagawa T.F."/>
            <person name="Liu W."/>
            <person name="Song Y."/>
            <person name="Salvetti E."/>
            <person name="Wrobel A."/>
            <person name="Rasinkangas P."/>
            <person name="Parkhill J."/>
            <person name="Rea M.C."/>
            <person name="O'Sullivan O."/>
            <person name="Ritari J."/>
            <person name="Douillard F.P."/>
            <person name="Paul Ross R."/>
            <person name="Yang R."/>
            <person name="Briner A.E."/>
            <person name="Felis G.E."/>
            <person name="de Vos W.M."/>
            <person name="Barrangou R."/>
            <person name="Klaenhammer T.R."/>
            <person name="Caufield P.W."/>
            <person name="Cui Y."/>
            <person name="Zhang H."/>
            <person name="O'Toole P.W."/>
        </authorList>
    </citation>
    <scope>NUCLEOTIDE SEQUENCE [LARGE SCALE GENOMIC DNA]</scope>
    <source>
        <strain evidence="2 3">DSM 20505</strain>
    </source>
</reference>
<keyword evidence="3" id="KW-1185">Reference proteome</keyword>
<dbReference type="PATRIC" id="fig|1291052.5.peg.735"/>
<feature type="transmembrane region" description="Helical" evidence="1">
    <location>
        <begin position="6"/>
        <end position="25"/>
    </location>
</feature>
<evidence type="ECO:0000313" key="2">
    <source>
        <dbReference type="EMBL" id="KRM55938.1"/>
    </source>
</evidence>
<dbReference type="Proteomes" id="UP000051679">
    <property type="component" value="Unassembled WGS sequence"/>
</dbReference>
<dbReference type="STRING" id="1291052.FC18_GL000719"/>
<sequence>MSGKIIFIVAIVLVLVVAYVCVRLIQRRQERQWLLTANNLVRPILRELHLQPVAGQPVDRVWGRSLALVSYKTPATTATSVGTIRAAFASQDDKLLQLTDVWIRDGYVHLDVALMLNMATKGYVRDLHRLS</sequence>
<protein>
    <submittedName>
        <fullName evidence="2">Uncharacterized protein</fullName>
    </submittedName>
</protein>
<gene>
    <name evidence="2" type="ORF">FC18_GL000719</name>
</gene>
<dbReference type="RefSeq" id="WP_056975400.1">
    <property type="nucleotide sequence ID" value="NZ_AYYO01000010.1"/>
</dbReference>
<keyword evidence="1" id="KW-1133">Transmembrane helix</keyword>
<organism evidence="2 3">
    <name type="scientific">Lacticaseibacillus sharpeae JCM 1186 = DSM 20505</name>
    <dbReference type="NCBI Taxonomy" id="1291052"/>
    <lineage>
        <taxon>Bacteria</taxon>
        <taxon>Bacillati</taxon>
        <taxon>Bacillota</taxon>
        <taxon>Bacilli</taxon>
        <taxon>Lactobacillales</taxon>
        <taxon>Lactobacillaceae</taxon>
        <taxon>Lacticaseibacillus</taxon>
    </lineage>
</organism>
<evidence type="ECO:0000256" key="1">
    <source>
        <dbReference type="SAM" id="Phobius"/>
    </source>
</evidence>